<dbReference type="KEGG" id="kpul:GXN76_07790"/>
<dbReference type="EMBL" id="CP048104">
    <property type="protein sequence ID" value="QKG84388.1"/>
    <property type="molecule type" value="Genomic_DNA"/>
</dbReference>
<organism evidence="1 2">
    <name type="scientific">Kroppenstedtia pulmonis</name>
    <dbReference type="NCBI Taxonomy" id="1380685"/>
    <lineage>
        <taxon>Bacteria</taxon>
        <taxon>Bacillati</taxon>
        <taxon>Bacillota</taxon>
        <taxon>Bacilli</taxon>
        <taxon>Bacillales</taxon>
        <taxon>Thermoactinomycetaceae</taxon>
        <taxon>Kroppenstedtia</taxon>
    </lineage>
</organism>
<name>A0A7D3XRN0_9BACL</name>
<accession>A0A7D3XRN0</accession>
<evidence type="ECO:0000313" key="2">
    <source>
        <dbReference type="Proteomes" id="UP000503088"/>
    </source>
</evidence>
<gene>
    <name evidence="1" type="ORF">GXN76_07790</name>
</gene>
<proteinExistence type="predicted"/>
<keyword evidence="2" id="KW-1185">Reference proteome</keyword>
<dbReference type="RefSeq" id="WP_173222033.1">
    <property type="nucleotide sequence ID" value="NZ_CP048104.1"/>
</dbReference>
<dbReference type="AlphaFoldDB" id="A0A7D3XRN0"/>
<protein>
    <submittedName>
        <fullName evidence="1">Uncharacterized protein</fullName>
    </submittedName>
</protein>
<dbReference type="Proteomes" id="UP000503088">
    <property type="component" value="Chromosome"/>
</dbReference>
<sequence>MKGDFDAKLTNWFFQRKNKPANYRLTYESLGLQLGALDLPNQTIPLKSKGEGRFITGPLLSIISIKEARDNLELLPILDISDFFFQIA</sequence>
<reference evidence="1 2" key="1">
    <citation type="submission" date="2020-01" db="EMBL/GenBank/DDBJ databases">
        <authorList>
            <person name="Gulvik C.A."/>
            <person name="Batra D.G."/>
        </authorList>
    </citation>
    <scope>NUCLEOTIDE SEQUENCE [LARGE SCALE GENOMIC DNA]</scope>
    <source>
        <strain evidence="1 2">W9323</strain>
    </source>
</reference>
<evidence type="ECO:0000313" key="1">
    <source>
        <dbReference type="EMBL" id="QKG84388.1"/>
    </source>
</evidence>